<dbReference type="eggNOG" id="ENOG502QTFB">
    <property type="taxonomic scope" value="Eukaryota"/>
</dbReference>
<protein>
    <recommendedName>
        <fullName evidence="7">TPX2 C-terminal domain-containing protein</fullName>
    </recommendedName>
</protein>
<organism evidence="8 9">
    <name type="scientific">Erythranthe guttata</name>
    <name type="common">Yellow monkey flower</name>
    <name type="synonym">Mimulus guttatus</name>
    <dbReference type="NCBI Taxonomy" id="4155"/>
    <lineage>
        <taxon>Eukaryota</taxon>
        <taxon>Viridiplantae</taxon>
        <taxon>Streptophyta</taxon>
        <taxon>Embryophyta</taxon>
        <taxon>Tracheophyta</taxon>
        <taxon>Spermatophyta</taxon>
        <taxon>Magnoliopsida</taxon>
        <taxon>eudicotyledons</taxon>
        <taxon>Gunneridae</taxon>
        <taxon>Pentapetalae</taxon>
        <taxon>asterids</taxon>
        <taxon>lamiids</taxon>
        <taxon>Lamiales</taxon>
        <taxon>Phrymaceae</taxon>
        <taxon>Erythranthe</taxon>
    </lineage>
</organism>
<dbReference type="AlphaFoldDB" id="A0A022RFZ2"/>
<evidence type="ECO:0000256" key="3">
    <source>
        <dbReference type="ARBA" id="ARBA00022490"/>
    </source>
</evidence>
<keyword evidence="3" id="KW-0963">Cytoplasm</keyword>
<dbReference type="GO" id="GO:0005874">
    <property type="term" value="C:microtubule"/>
    <property type="evidence" value="ECO:0007669"/>
    <property type="project" value="UniProtKB-KW"/>
</dbReference>
<feature type="region of interest" description="Disordered" evidence="6">
    <location>
        <begin position="118"/>
        <end position="172"/>
    </location>
</feature>
<proteinExistence type="inferred from homology"/>
<accession>A0A022RFZ2</accession>
<feature type="compositionally biased region" description="Basic and acidic residues" evidence="6">
    <location>
        <begin position="239"/>
        <end position="271"/>
    </location>
</feature>
<comment type="similarity">
    <text evidence="2">Belongs to the TPX2 family.</text>
</comment>
<feature type="region of interest" description="Disordered" evidence="6">
    <location>
        <begin position="239"/>
        <end position="386"/>
    </location>
</feature>
<dbReference type="STRING" id="4155.A0A022RFZ2"/>
<dbReference type="KEGG" id="egt:105956825"/>
<evidence type="ECO:0000256" key="1">
    <source>
        <dbReference type="ARBA" id="ARBA00004245"/>
    </source>
</evidence>
<dbReference type="EMBL" id="KI630480">
    <property type="protein sequence ID" value="EYU38708.1"/>
    <property type="molecule type" value="Genomic_DNA"/>
</dbReference>
<feature type="compositionally biased region" description="Basic and acidic residues" evidence="6">
    <location>
        <begin position="188"/>
        <end position="205"/>
    </location>
</feature>
<feature type="region of interest" description="Disordered" evidence="6">
    <location>
        <begin position="184"/>
        <end position="215"/>
    </location>
</feature>
<evidence type="ECO:0000313" key="8">
    <source>
        <dbReference type="EMBL" id="EYU38708.1"/>
    </source>
</evidence>
<dbReference type="PANTHER" id="PTHR46372:SF26">
    <property type="entry name" value="(WILD MALAYSIAN BANANA) HYPOTHETICAL PROTEIN"/>
    <property type="match status" value="1"/>
</dbReference>
<dbReference type="GO" id="GO:0000226">
    <property type="term" value="P:microtubule cytoskeleton organization"/>
    <property type="evidence" value="ECO:0007669"/>
    <property type="project" value="InterPro"/>
</dbReference>
<dbReference type="Pfam" id="PF06886">
    <property type="entry name" value="TPX2"/>
    <property type="match status" value="1"/>
</dbReference>
<evidence type="ECO:0000256" key="2">
    <source>
        <dbReference type="ARBA" id="ARBA00005885"/>
    </source>
</evidence>
<dbReference type="InterPro" id="IPR027329">
    <property type="entry name" value="TPX2_C"/>
</dbReference>
<evidence type="ECO:0000256" key="5">
    <source>
        <dbReference type="ARBA" id="ARBA00023212"/>
    </source>
</evidence>
<evidence type="ECO:0000259" key="7">
    <source>
        <dbReference type="Pfam" id="PF06886"/>
    </source>
</evidence>
<feature type="compositionally biased region" description="Polar residues" evidence="6">
    <location>
        <begin position="155"/>
        <end position="167"/>
    </location>
</feature>
<evidence type="ECO:0000313" key="9">
    <source>
        <dbReference type="Proteomes" id="UP000030748"/>
    </source>
</evidence>
<feature type="compositionally biased region" description="Polar residues" evidence="6">
    <location>
        <begin position="315"/>
        <end position="348"/>
    </location>
</feature>
<gene>
    <name evidence="8" type="ORF">MIMGU_mgv1a007088mg</name>
</gene>
<keyword evidence="5" id="KW-0206">Cytoskeleton</keyword>
<comment type="subcellular location">
    <subcellularLocation>
        <location evidence="1">Cytoplasm</location>
        <location evidence="1">Cytoskeleton</location>
    </subcellularLocation>
</comment>
<dbReference type="PhylomeDB" id="A0A022RFZ2"/>
<feature type="compositionally biased region" description="Polar residues" evidence="6">
    <location>
        <begin position="356"/>
        <end position="368"/>
    </location>
</feature>
<feature type="domain" description="TPX2 C-terminal" evidence="7">
    <location>
        <begin position="225"/>
        <end position="301"/>
    </location>
</feature>
<evidence type="ECO:0000256" key="4">
    <source>
        <dbReference type="ARBA" id="ARBA00022701"/>
    </source>
</evidence>
<sequence length="420" mass="45737">METENVEDEKKVIVEKSDVNHQVCKEEITDKEGPNSSPPEIILSQTVPNSSINNTTSSNPANKDPKNIKLAKSKTSVVFGRSTRSTLTQSLSFPSKGRGHSDVMKRSIEVYPSKADIRQSRINSSKVESQISNNVCSSPRSINPAPFPGLKKSKSVISNTSRKSALSMTGKDVSANATALDELVVDGTSEHSHNNASVSKEDDVHSATSSNLTARGQQRISVSAFSFRSEKRAEKRKEFFSKIEEKVQAKEEEKNNMKAKSKESRDAEIKQLRKSLTFKAAPMPSFYKEPLPKPELKKIPTTRPISPKLGRQKDSALSPSGNSVENGVSTPRINKNSSCNSPKASNGGSALKRSGKSSLSKPKNQEPTTIARKVKQFPAEGRQDKEIIHDQILEGSGKNSSCCNGISNLNSEEVLAQVSV</sequence>
<dbReference type="GO" id="GO:0008017">
    <property type="term" value="F:microtubule binding"/>
    <property type="evidence" value="ECO:0007669"/>
    <property type="project" value="InterPro"/>
</dbReference>
<feature type="compositionally biased region" description="Polar residues" evidence="6">
    <location>
        <begin position="206"/>
        <end position="215"/>
    </location>
</feature>
<dbReference type="GO" id="GO:0072657">
    <property type="term" value="P:protein localization to membrane"/>
    <property type="evidence" value="ECO:0000318"/>
    <property type="project" value="GO_Central"/>
</dbReference>
<keyword evidence="9" id="KW-1185">Reference proteome</keyword>
<dbReference type="OrthoDB" id="1939285at2759"/>
<dbReference type="Proteomes" id="UP000030748">
    <property type="component" value="Unassembled WGS sequence"/>
</dbReference>
<name>A0A022RFZ2_ERYGU</name>
<dbReference type="PANTHER" id="PTHR46372">
    <property type="entry name" value="PROTEIN WVD2-LIKE 3"/>
    <property type="match status" value="1"/>
</dbReference>
<feature type="compositionally biased region" description="Low complexity" evidence="6">
    <location>
        <begin position="49"/>
        <end position="59"/>
    </location>
</feature>
<evidence type="ECO:0000256" key="6">
    <source>
        <dbReference type="SAM" id="MobiDB-lite"/>
    </source>
</evidence>
<keyword evidence="4" id="KW-0493">Microtubule</keyword>
<feature type="compositionally biased region" description="Polar residues" evidence="6">
    <location>
        <begin position="120"/>
        <end position="141"/>
    </location>
</feature>
<dbReference type="InterPro" id="IPR044806">
    <property type="entry name" value="WVD2/WDL1-4"/>
</dbReference>
<reference evidence="8 9" key="1">
    <citation type="journal article" date="2013" name="Proc. Natl. Acad. Sci. U.S.A.">
        <title>Fine-scale variation in meiotic recombination in Mimulus inferred from population shotgun sequencing.</title>
        <authorList>
            <person name="Hellsten U."/>
            <person name="Wright K.M."/>
            <person name="Jenkins J."/>
            <person name="Shu S."/>
            <person name="Yuan Y."/>
            <person name="Wessler S.R."/>
            <person name="Schmutz J."/>
            <person name="Willis J.H."/>
            <person name="Rokhsar D.S."/>
        </authorList>
    </citation>
    <scope>NUCLEOTIDE SEQUENCE [LARGE SCALE GENOMIC DNA]</scope>
    <source>
        <strain evidence="9">cv. DUN x IM62</strain>
    </source>
</reference>
<feature type="region of interest" description="Disordered" evidence="6">
    <location>
        <begin position="1"/>
        <end position="101"/>
    </location>
</feature>
<feature type="compositionally biased region" description="Basic and acidic residues" evidence="6">
    <location>
        <begin position="8"/>
        <end position="33"/>
    </location>
</feature>
<feature type="compositionally biased region" description="Low complexity" evidence="6">
    <location>
        <begin position="81"/>
        <end position="92"/>
    </location>
</feature>